<reference evidence="2" key="1">
    <citation type="submission" date="2018-07" db="EMBL/GenBank/DDBJ databases">
        <authorList>
            <person name="Zhao J."/>
        </authorList>
    </citation>
    <scope>NUCLEOTIDE SEQUENCE [LARGE SCALE GENOMIC DNA]</scope>
    <source>
        <strain evidence="2">GSSD-12</strain>
    </source>
</reference>
<dbReference type="Proteomes" id="UP000253868">
    <property type="component" value="Chromosome"/>
</dbReference>
<evidence type="ECO:0000313" key="1">
    <source>
        <dbReference type="EMBL" id="AXG81905.1"/>
    </source>
</evidence>
<accession>A0A345HYY1</accession>
<evidence type="ECO:0000313" key="2">
    <source>
        <dbReference type="Proteomes" id="UP000253868"/>
    </source>
</evidence>
<dbReference type="KEGG" id="spad:DVK44_33935"/>
<name>A0A345HYY1_9ACTN</name>
<gene>
    <name evidence="1" type="ORF">DVK44_33935</name>
</gene>
<organism evidence="1 2">
    <name type="scientific">Streptomyces paludis</name>
    <dbReference type="NCBI Taxonomy" id="2282738"/>
    <lineage>
        <taxon>Bacteria</taxon>
        <taxon>Bacillati</taxon>
        <taxon>Actinomycetota</taxon>
        <taxon>Actinomycetes</taxon>
        <taxon>Kitasatosporales</taxon>
        <taxon>Streptomycetaceae</taxon>
        <taxon>Streptomyces</taxon>
    </lineage>
</organism>
<evidence type="ECO:0008006" key="3">
    <source>
        <dbReference type="Google" id="ProtNLM"/>
    </source>
</evidence>
<sequence length="147" mass="16781">MSAGWTLGPDLAADVAAIPGQRLATPPETLRACVYPLREANESWTFRHLPPWPTALYVALDDCYRSLYTGKVQRGTAERPDMNAVRDRTREHYRDNQPPEARHTWHLLWVIPIEHGVPGAELEAWETRLRRCTASPQTRKNTLLRSA</sequence>
<keyword evidence="2" id="KW-1185">Reference proteome</keyword>
<proteinExistence type="predicted"/>
<protein>
    <recommendedName>
        <fullName evidence="3">GIY-YIG nuclease family protein</fullName>
    </recommendedName>
</protein>
<dbReference type="OrthoDB" id="9863973at2"/>
<dbReference type="EMBL" id="CP031194">
    <property type="protein sequence ID" value="AXG81905.1"/>
    <property type="molecule type" value="Genomic_DNA"/>
</dbReference>
<dbReference type="RefSeq" id="WP_114664445.1">
    <property type="nucleotide sequence ID" value="NZ_CP031194.1"/>
</dbReference>
<dbReference type="AlphaFoldDB" id="A0A345HYY1"/>